<comment type="caution">
    <text evidence="1">The sequence shown here is derived from an EMBL/GenBank/DDBJ whole genome shotgun (WGS) entry which is preliminary data.</text>
</comment>
<dbReference type="AlphaFoldDB" id="X1FLT3"/>
<proteinExistence type="predicted"/>
<protein>
    <submittedName>
        <fullName evidence="1">Uncharacterized protein</fullName>
    </submittedName>
</protein>
<accession>X1FLT3</accession>
<gene>
    <name evidence="1" type="ORF">S01H4_67308</name>
</gene>
<evidence type="ECO:0000313" key="1">
    <source>
        <dbReference type="EMBL" id="GAH21738.1"/>
    </source>
</evidence>
<dbReference type="EMBL" id="BART01042260">
    <property type="protein sequence ID" value="GAH21738.1"/>
    <property type="molecule type" value="Genomic_DNA"/>
</dbReference>
<reference evidence="1" key="1">
    <citation type="journal article" date="2014" name="Front. Microbiol.">
        <title>High frequency of phylogenetically diverse reductive dehalogenase-homologous genes in deep subseafloor sedimentary metagenomes.</title>
        <authorList>
            <person name="Kawai M."/>
            <person name="Futagami T."/>
            <person name="Toyoda A."/>
            <person name="Takaki Y."/>
            <person name="Nishi S."/>
            <person name="Hori S."/>
            <person name="Arai W."/>
            <person name="Tsubouchi T."/>
            <person name="Morono Y."/>
            <person name="Uchiyama I."/>
            <person name="Ito T."/>
            <person name="Fujiyama A."/>
            <person name="Inagaki F."/>
            <person name="Takami H."/>
        </authorList>
    </citation>
    <scope>NUCLEOTIDE SEQUENCE</scope>
    <source>
        <strain evidence="1">Expedition CK06-06</strain>
    </source>
</reference>
<sequence length="36" mass="4181">MFSAKSDEDFGRESYLPVHPKVIWEDIKEDLKTVVA</sequence>
<feature type="non-terminal residue" evidence="1">
    <location>
        <position position="36"/>
    </location>
</feature>
<name>X1FLT3_9ZZZZ</name>
<organism evidence="1">
    <name type="scientific">marine sediment metagenome</name>
    <dbReference type="NCBI Taxonomy" id="412755"/>
    <lineage>
        <taxon>unclassified sequences</taxon>
        <taxon>metagenomes</taxon>
        <taxon>ecological metagenomes</taxon>
    </lineage>
</organism>